<dbReference type="KEGG" id="val:VDBG_02168"/>
<feature type="region of interest" description="Disordered" evidence="1">
    <location>
        <begin position="1"/>
        <end position="31"/>
    </location>
</feature>
<organism evidence="3">
    <name type="scientific">Verticillium alfalfae (strain VaMs.102 / ATCC MYA-4576 / FGSC 10136)</name>
    <name type="common">Verticillium wilt of alfalfa</name>
    <name type="synonym">Verticillium albo-atrum</name>
    <dbReference type="NCBI Taxonomy" id="526221"/>
    <lineage>
        <taxon>Eukaryota</taxon>
        <taxon>Fungi</taxon>
        <taxon>Dikarya</taxon>
        <taxon>Ascomycota</taxon>
        <taxon>Pezizomycotina</taxon>
        <taxon>Sordariomycetes</taxon>
        <taxon>Hypocreomycetidae</taxon>
        <taxon>Glomerellales</taxon>
        <taxon>Plectosphaerellaceae</taxon>
        <taxon>Verticillium</taxon>
    </lineage>
</organism>
<dbReference type="AlphaFoldDB" id="C9S9J6"/>
<dbReference type="eggNOG" id="ENOG502SQ23">
    <property type="taxonomic scope" value="Eukaryota"/>
</dbReference>
<dbReference type="InterPro" id="IPR011009">
    <property type="entry name" value="Kinase-like_dom_sf"/>
</dbReference>
<reference evidence="3" key="1">
    <citation type="journal article" date="2011" name="PLoS Pathog.">
        <title>Comparative genomics yields insights into niche adaptation of plant vascular wilt pathogens.</title>
        <authorList>
            <person name="Klosterman S.J."/>
            <person name="Subbarao K.V."/>
            <person name="Kang S."/>
            <person name="Veronese P."/>
            <person name="Gold S.E."/>
            <person name="Thomma B.P.H.J."/>
            <person name="Chen Z."/>
            <person name="Henrissat B."/>
            <person name="Lee Y.-H."/>
            <person name="Park J."/>
            <person name="Garcia-Pedrajas M.D."/>
            <person name="Barbara D.J."/>
            <person name="Anchieta A."/>
            <person name="de Jonge R."/>
            <person name="Santhanam P."/>
            <person name="Maruthachalam K."/>
            <person name="Atallah Z."/>
            <person name="Amyotte S.G."/>
            <person name="Paz Z."/>
            <person name="Inderbitzin P."/>
            <person name="Hayes R.J."/>
            <person name="Heiman D.I."/>
            <person name="Young S."/>
            <person name="Zeng Q."/>
            <person name="Engels R."/>
            <person name="Galagan J."/>
            <person name="Cuomo C.A."/>
            <person name="Dobinson K.F."/>
            <person name="Ma L.-J."/>
        </authorList>
    </citation>
    <scope>NUCLEOTIDE SEQUENCE [LARGE SCALE GENOMIC DNA]</scope>
    <source>
        <strain evidence="3">VaMs.102 / ATCC MYA-4576 / FGSC 10136</strain>
    </source>
</reference>
<dbReference type="OrthoDB" id="4062651at2759"/>
<dbReference type="RefSeq" id="XP_003007980.1">
    <property type="nucleotide sequence ID" value="XM_003007934.1"/>
</dbReference>
<dbReference type="EMBL" id="DS985215">
    <property type="protein sequence ID" value="EEY16059.1"/>
    <property type="molecule type" value="Genomic_DNA"/>
</dbReference>
<evidence type="ECO:0000313" key="3">
    <source>
        <dbReference type="Proteomes" id="UP000008698"/>
    </source>
</evidence>
<name>C9S9J6_VERA1</name>
<evidence type="ECO:0000313" key="2">
    <source>
        <dbReference type="EMBL" id="EEY16059.1"/>
    </source>
</evidence>
<protein>
    <recommendedName>
        <fullName evidence="4">Protein kinase domain-containing protein</fullName>
    </recommendedName>
</protein>
<gene>
    <name evidence="2" type="ORF">VDBG_02168</name>
</gene>
<evidence type="ECO:0008006" key="4">
    <source>
        <dbReference type="Google" id="ProtNLM"/>
    </source>
</evidence>
<accession>C9S9J6</accession>
<proteinExistence type="predicted"/>
<dbReference type="GeneID" id="9536016"/>
<dbReference type="SUPFAM" id="SSF56112">
    <property type="entry name" value="Protein kinase-like (PK-like)"/>
    <property type="match status" value="1"/>
</dbReference>
<dbReference type="Proteomes" id="UP000008698">
    <property type="component" value="Unassembled WGS sequence"/>
</dbReference>
<keyword evidence="3" id="KW-1185">Reference proteome</keyword>
<evidence type="ECO:0000256" key="1">
    <source>
        <dbReference type="SAM" id="MobiDB-lite"/>
    </source>
</evidence>
<dbReference type="HOGENOM" id="CLU_035264_2_0_1"/>
<sequence>MSTHHLEEISSGYSERAPLHLDQSPPGTTLPPIENSFIERYNIACDAEDDDEADTLSDEILDAVVEAGRPTFDQIAPPPAPGATVSTDLHTLFFPDEFSFCFRALDGKADLIRSDSNDTHDSASLDPLGRPFQLNVDHDFTLPRFSTKDIRVLKNILYNGYIARSSNASGRSLSLYATTIRVPKLLGLIEVADRKGAVGFVEEFIPVSATWELTILRNIEAASDIAKDRRKKWALQVQETVHVLHQIGAVWGDGKASNVLIHRDTDDAWIIDFGGGWTDGWATRELSGTVEGDEMAVKKIFDFLEV</sequence>
<dbReference type="OMA" id="WEIFATI"/>
<dbReference type="Gene3D" id="1.10.510.10">
    <property type="entry name" value="Transferase(Phosphotransferase) domain 1"/>
    <property type="match status" value="1"/>
</dbReference>